<dbReference type="InterPro" id="IPR011009">
    <property type="entry name" value="Kinase-like_dom_sf"/>
</dbReference>
<dbReference type="PROSITE" id="PS51194">
    <property type="entry name" value="HELICASE_CTER"/>
    <property type="match status" value="1"/>
</dbReference>
<feature type="domain" description="Protein kinase" evidence="8">
    <location>
        <begin position="1165"/>
        <end position="1425"/>
    </location>
</feature>
<feature type="compositionally biased region" description="Low complexity" evidence="6">
    <location>
        <begin position="87"/>
        <end position="116"/>
    </location>
</feature>
<feature type="region of interest" description="Disordered" evidence="6">
    <location>
        <begin position="983"/>
        <end position="1006"/>
    </location>
</feature>
<dbReference type="SMART" id="SM00490">
    <property type="entry name" value="HELICc"/>
    <property type="match status" value="1"/>
</dbReference>
<dbReference type="InterPro" id="IPR000253">
    <property type="entry name" value="FHA_dom"/>
</dbReference>
<organism evidence="11 12">
    <name type="scientific">Ceratobasidium theobromae</name>
    <dbReference type="NCBI Taxonomy" id="1582974"/>
    <lineage>
        <taxon>Eukaryota</taxon>
        <taxon>Fungi</taxon>
        <taxon>Dikarya</taxon>
        <taxon>Basidiomycota</taxon>
        <taxon>Agaricomycotina</taxon>
        <taxon>Agaricomycetes</taxon>
        <taxon>Cantharellales</taxon>
        <taxon>Ceratobasidiaceae</taxon>
        <taxon>Ceratobasidium</taxon>
    </lineage>
</organism>
<dbReference type="SMART" id="SM00240">
    <property type="entry name" value="FHA"/>
    <property type="match status" value="1"/>
</dbReference>
<feature type="compositionally biased region" description="Polar residues" evidence="6">
    <location>
        <begin position="1626"/>
        <end position="1643"/>
    </location>
</feature>
<feature type="compositionally biased region" description="Basic and acidic residues" evidence="6">
    <location>
        <begin position="124"/>
        <end position="135"/>
    </location>
</feature>
<dbReference type="InterPro" id="IPR001650">
    <property type="entry name" value="Helicase_C-like"/>
</dbReference>
<accession>A0A5N5QHN6</accession>
<dbReference type="FunFam" id="3.30.200.20:FF:000042">
    <property type="entry name" value="Aurora kinase A"/>
    <property type="match status" value="1"/>
</dbReference>
<evidence type="ECO:0000313" key="12">
    <source>
        <dbReference type="Proteomes" id="UP000383932"/>
    </source>
</evidence>
<dbReference type="InterPro" id="IPR049730">
    <property type="entry name" value="SNF2/RAD54-like_C"/>
</dbReference>
<evidence type="ECO:0000259" key="9">
    <source>
        <dbReference type="PROSITE" id="PS51192"/>
    </source>
</evidence>
<comment type="caution">
    <text evidence="11">The sequence shown here is derived from an EMBL/GenBank/DDBJ whole genome shotgun (WGS) entry which is preliminary data.</text>
</comment>
<dbReference type="InterPro" id="IPR027417">
    <property type="entry name" value="P-loop_NTPase"/>
</dbReference>
<dbReference type="PROSITE" id="PS51192">
    <property type="entry name" value="HELICASE_ATP_BIND_1"/>
    <property type="match status" value="1"/>
</dbReference>
<dbReference type="GO" id="GO:0016787">
    <property type="term" value="F:hydrolase activity"/>
    <property type="evidence" value="ECO:0007669"/>
    <property type="project" value="UniProtKB-KW"/>
</dbReference>
<protein>
    <submittedName>
        <fullName evidence="11">Uncharacterized protein</fullName>
    </submittedName>
</protein>
<feature type="region of interest" description="Disordered" evidence="6">
    <location>
        <begin position="1593"/>
        <end position="1667"/>
    </location>
</feature>
<dbReference type="SMART" id="SM00220">
    <property type="entry name" value="S_TKc"/>
    <property type="match status" value="1"/>
</dbReference>
<feature type="region of interest" description="Disordered" evidence="6">
    <location>
        <begin position="1432"/>
        <end position="1474"/>
    </location>
</feature>
<dbReference type="FunFam" id="1.10.510.10:FF:000571">
    <property type="entry name" value="Maternal embryonic leucine zipper kinase"/>
    <property type="match status" value="1"/>
</dbReference>
<keyword evidence="12" id="KW-1185">Reference proteome</keyword>
<sequence>MSSEVRAAALAQLKFKRKKDVPTVLVPDSSPQTSPKASLPTGAWANARGMRDDALSAPSLSKYFLELDSDDGRPHKKARPDFERIRSSSARSDVSSSVPPSSHVSTPTPTPTGDDPLSPAVGKLRKDVSRVRVSDSEEDSGPPRRLVRGRAKSAEAIDLMPRLNGRNGENGKSDKPKPSAKPQEASSGTEFDGDESEPEGDWVGDEETQRLEAEALVWFNIAAQDALVEVTACTPAQANLIASLRPFTDTLSLRRALKRTKGVTPRVFDDYVNMQRGYSDVDTVLAEFDLIGRELGRIVSEWGGDVQASEDAGLHLVTVPTLSQPNPSSQRTDALSYLIPSQPTLLAPHVVLKDYQLFGISWLNLLYKRGLSCILADEMGLGKTCQVVAFLAWLKGGATQDHDDDKPRAKGVYLIIVPSSTLENWAREFAKFAPSIRVATYYGNQKDRAGFRDEYKRSVRRAERAGIDKEDVDPGWDVLVTTYQLAQGAEPDRKFLSKSVKWEACVFDEGHVLKNFQSQRYQQLMKIQARWRLLLTGTPLQNNLQELVSLISFILPGKFNAETIDSLRTIFKVRADAHASLLSRERVSRAKTMMTPFVLRRRKDQVLKDLPNKTEKIVWCTMTSLQRSIYNETMRRSKKELEREAAVQAAAAEQKQQDDGKSKKRARADDAVQQQKAKDTKKSATLKAKTRATEASSAHVLMDLRKAASHPMLFRRRFDDSKIRTMARLCLKEPEFADSVEELVVEDMEVMTDAELQVFAKRYKSCRRLALADECFLDAGKVEELLKLIQGYRQQDRRVLVFSQFTQILDILKVVLDHESIRYLVLTGSTPVDERQSLVDEFTEDEQIPVFLLSTRAGGMGINLTAASVVIMFDQDFNPHNDRQAADRSYRIGQKRDVDVVKLITKETIEEDILRLGQTKLALDEAVAGDSEEGNEGTAEKEMKSSLLTVLRERFAVGSNRRQGPWLVLSSLHLSISIMSAMRSPSPDPFSDMATDSTQPQTQPQVVPPDEEELYVHPDSWGLLVPCSAGQPSGIIQLRKKASAQVPSPWPRALEEHTFRIGRGSANDFVLPGQKISSHHCELVWSGRAGDKPSKDNAVVVHDNSSNGTFINGKRIGKTKKSLLTPGDELSFGLPGQDIDELDYRYIFRRPAESLAIGNGVFQEYELGPALGRGAFATVRRALHRASGQWYACKVITKSRFAHNPRSRQMFEREVAIMKEFDHPHICKLVAHYEDEATIWLMLELISGGDLLEAVINENGLSEEETQQLAMEMCLGMEYSHSKGITHRDLKPENVLLTDTVPRHAKIADFGLAKAVDSGTFLKTFCGTPTYLAPEVVLRAQDAGYNELVDSWSLGVIVWSMLTNTVPFTEDEDDMVTRFQRRQVDWSQVTSFGLSHECIDWMQRMLVADPANRMNIAQALDHPWLAPLAKEAGTVRPTPRQRTSTPTDSGGSTITNSSASTSLVSSDPPASSQAQAIERFSQSMSSMVIDAGDGSDTVSVLGSASLVSGAVSVVSGFTATTHTSDASNLRLVSKFSDDSQASLVIPGKFPHSPGMNPTQARHYPLRNQLAQLNQFQTPEMLNTGMLQVPNAPVRGGKAPPPVADDSMQTDSSWDQVSRGVGGENTVHPQLQQELTPSPFTNGPASPHTPATGHAGRVQPDTPNGHLERQYIEPPHLQLDQSPQVARQLFQASAPPYQLRPRPGGLSPLRPQLPRERVIPANPGPMREPLPVAPSSPVGSTPTSATTSSGPLTGADGDESCSDLSDPDDDEVVQPTGTVRQKRATGLAPTRASSRIRTRLAGAAGTAPVQGATVHIKMPISGVGARRSNRRHTPFKPKIH</sequence>
<dbReference type="PROSITE" id="PS50011">
    <property type="entry name" value="PROTEIN_KINASE_DOM"/>
    <property type="match status" value="1"/>
</dbReference>
<dbReference type="Proteomes" id="UP000383932">
    <property type="component" value="Unassembled WGS sequence"/>
</dbReference>
<dbReference type="SUPFAM" id="SSF49879">
    <property type="entry name" value="SMAD/FHA domain"/>
    <property type="match status" value="1"/>
</dbReference>
<evidence type="ECO:0000259" key="8">
    <source>
        <dbReference type="PROSITE" id="PS50011"/>
    </source>
</evidence>
<comment type="similarity">
    <text evidence="1">Belongs to the protein kinase superfamily. CAMK Ser/Thr protein kinase family. CHEK2 subfamily.</text>
</comment>
<dbReference type="InterPro" id="IPR008984">
    <property type="entry name" value="SMAD_FHA_dom_sf"/>
</dbReference>
<gene>
    <name evidence="11" type="ORF">CTheo_5297</name>
</gene>
<dbReference type="SUPFAM" id="SSF56112">
    <property type="entry name" value="Protein kinase-like (PK-like)"/>
    <property type="match status" value="1"/>
</dbReference>
<evidence type="ECO:0000256" key="2">
    <source>
        <dbReference type="ARBA" id="ARBA00022741"/>
    </source>
</evidence>
<dbReference type="GO" id="GO:0005524">
    <property type="term" value="F:ATP binding"/>
    <property type="evidence" value="ECO:0007669"/>
    <property type="project" value="UniProtKB-UniRule"/>
</dbReference>
<evidence type="ECO:0000256" key="4">
    <source>
        <dbReference type="ARBA" id="ARBA00022840"/>
    </source>
</evidence>
<evidence type="ECO:0000259" key="7">
    <source>
        <dbReference type="PROSITE" id="PS50006"/>
    </source>
</evidence>
<feature type="compositionally biased region" description="Low complexity" evidence="6">
    <location>
        <begin position="1434"/>
        <end position="1447"/>
    </location>
</feature>
<dbReference type="OrthoDB" id="5857104at2759"/>
<feature type="compositionally biased region" description="Low complexity" evidence="6">
    <location>
        <begin position="1457"/>
        <end position="1474"/>
    </location>
</feature>
<evidence type="ECO:0000313" key="11">
    <source>
        <dbReference type="EMBL" id="KAB5591255.1"/>
    </source>
</evidence>
<dbReference type="PANTHER" id="PTHR10799">
    <property type="entry name" value="SNF2/RAD54 HELICASE FAMILY"/>
    <property type="match status" value="1"/>
</dbReference>
<dbReference type="SMART" id="SM00487">
    <property type="entry name" value="DEXDc"/>
    <property type="match status" value="1"/>
</dbReference>
<feature type="domain" description="FHA" evidence="7">
    <location>
        <begin position="1059"/>
        <end position="1116"/>
    </location>
</feature>
<dbReference type="InterPro" id="IPR008271">
    <property type="entry name" value="Ser/Thr_kinase_AS"/>
</dbReference>
<dbReference type="PROSITE" id="PS00107">
    <property type="entry name" value="PROTEIN_KINASE_ATP"/>
    <property type="match status" value="1"/>
</dbReference>
<proteinExistence type="inferred from homology"/>
<dbReference type="InterPro" id="IPR038718">
    <property type="entry name" value="SNF2-like_sf"/>
</dbReference>
<dbReference type="CDD" id="cd00060">
    <property type="entry name" value="FHA"/>
    <property type="match status" value="1"/>
</dbReference>
<keyword evidence="4 5" id="KW-0067">ATP-binding</keyword>
<feature type="compositionally biased region" description="Low complexity" evidence="6">
    <location>
        <begin position="1698"/>
        <end position="1711"/>
    </location>
</feature>
<dbReference type="SUPFAM" id="SSF52540">
    <property type="entry name" value="P-loop containing nucleoside triphosphate hydrolases"/>
    <property type="match status" value="2"/>
</dbReference>
<dbReference type="InterPro" id="IPR014001">
    <property type="entry name" value="Helicase_ATP-bd"/>
</dbReference>
<feature type="region of interest" description="Disordered" evidence="6">
    <location>
        <begin position="641"/>
        <end position="692"/>
    </location>
</feature>
<feature type="compositionally biased region" description="Acidic residues" evidence="6">
    <location>
        <begin position="1755"/>
        <end position="1771"/>
    </location>
</feature>
<dbReference type="CDD" id="cd05117">
    <property type="entry name" value="STKc_CAMK"/>
    <property type="match status" value="1"/>
</dbReference>
<name>A0A5N5QHN6_9AGAM</name>
<dbReference type="Gene3D" id="1.10.510.10">
    <property type="entry name" value="Transferase(Phosphotransferase) domain 1"/>
    <property type="match status" value="1"/>
</dbReference>
<dbReference type="Pfam" id="PF00271">
    <property type="entry name" value="Helicase_C"/>
    <property type="match status" value="1"/>
</dbReference>
<dbReference type="CDD" id="cd18793">
    <property type="entry name" value="SF2_C_SNF"/>
    <property type="match status" value="1"/>
</dbReference>
<dbReference type="Pfam" id="PF00176">
    <property type="entry name" value="SNF2-rel_dom"/>
    <property type="match status" value="1"/>
</dbReference>
<dbReference type="InterPro" id="IPR000330">
    <property type="entry name" value="SNF2_N"/>
</dbReference>
<evidence type="ECO:0000259" key="10">
    <source>
        <dbReference type="PROSITE" id="PS51194"/>
    </source>
</evidence>
<dbReference type="Gene3D" id="2.60.200.20">
    <property type="match status" value="1"/>
</dbReference>
<keyword evidence="3" id="KW-0378">Hydrolase</keyword>
<feature type="region of interest" description="Disordered" evidence="6">
    <location>
        <begin position="1694"/>
        <end position="1792"/>
    </location>
</feature>
<evidence type="ECO:0000256" key="1">
    <source>
        <dbReference type="ARBA" id="ARBA00005575"/>
    </source>
</evidence>
<feature type="compositionally biased region" description="Pro residues" evidence="6">
    <location>
        <begin position="1721"/>
        <end position="1733"/>
    </location>
</feature>
<feature type="compositionally biased region" description="Acidic residues" evidence="6">
    <location>
        <begin position="191"/>
        <end position="203"/>
    </location>
</feature>
<dbReference type="EMBL" id="SSOP01000114">
    <property type="protein sequence ID" value="KAB5591255.1"/>
    <property type="molecule type" value="Genomic_DNA"/>
</dbReference>
<dbReference type="PROSITE" id="PS00108">
    <property type="entry name" value="PROTEIN_KINASE_ST"/>
    <property type="match status" value="1"/>
</dbReference>
<dbReference type="PROSITE" id="PS50006">
    <property type="entry name" value="FHA_DOMAIN"/>
    <property type="match status" value="1"/>
</dbReference>
<feature type="binding site" evidence="5">
    <location>
        <position position="1194"/>
    </location>
    <ligand>
        <name>ATP</name>
        <dbReference type="ChEBI" id="CHEBI:30616"/>
    </ligand>
</feature>
<dbReference type="Pfam" id="PF00069">
    <property type="entry name" value="Pkinase"/>
    <property type="match status" value="1"/>
</dbReference>
<evidence type="ECO:0000256" key="3">
    <source>
        <dbReference type="ARBA" id="ARBA00022801"/>
    </source>
</evidence>
<feature type="domain" description="Helicase ATP-binding" evidence="9">
    <location>
        <begin position="364"/>
        <end position="557"/>
    </location>
</feature>
<dbReference type="Gene3D" id="3.40.50.10810">
    <property type="entry name" value="Tandem AAA-ATPase domain"/>
    <property type="match status" value="1"/>
</dbReference>
<feature type="domain" description="Helicase C-terminal" evidence="10">
    <location>
        <begin position="781"/>
        <end position="951"/>
    </location>
</feature>
<evidence type="ECO:0000256" key="6">
    <source>
        <dbReference type="SAM" id="MobiDB-lite"/>
    </source>
</evidence>
<dbReference type="InterPro" id="IPR000719">
    <property type="entry name" value="Prot_kinase_dom"/>
</dbReference>
<evidence type="ECO:0000256" key="5">
    <source>
        <dbReference type="PROSITE-ProRule" id="PRU10141"/>
    </source>
</evidence>
<feature type="compositionally biased region" description="Low complexity" evidence="6">
    <location>
        <begin position="1734"/>
        <end position="1754"/>
    </location>
</feature>
<keyword evidence="2 5" id="KW-0547">Nucleotide-binding</keyword>
<reference evidence="11 12" key="1">
    <citation type="journal article" date="2019" name="Fungal Biol. Biotechnol.">
        <title>Draft genome sequence of fastidious pathogen Ceratobasidium theobromae, which causes vascular-streak dieback in Theobroma cacao.</title>
        <authorList>
            <person name="Ali S.S."/>
            <person name="Asman A."/>
            <person name="Shao J."/>
            <person name="Firmansyah A.P."/>
            <person name="Susilo A.W."/>
            <person name="Rosmana A."/>
            <person name="McMahon P."/>
            <person name="Junaid M."/>
            <person name="Guest D."/>
            <person name="Kheng T.Y."/>
            <person name="Meinhardt L.W."/>
            <person name="Bailey B.A."/>
        </authorList>
    </citation>
    <scope>NUCLEOTIDE SEQUENCE [LARGE SCALE GENOMIC DNA]</scope>
    <source>
        <strain evidence="11 12">CT2</strain>
    </source>
</reference>
<feature type="region of interest" description="Disordered" evidence="6">
    <location>
        <begin position="18"/>
        <end position="43"/>
    </location>
</feature>
<dbReference type="Gene3D" id="3.40.50.300">
    <property type="entry name" value="P-loop containing nucleotide triphosphate hydrolases"/>
    <property type="match status" value="1"/>
</dbReference>
<dbReference type="InterPro" id="IPR017441">
    <property type="entry name" value="Protein_kinase_ATP_BS"/>
</dbReference>
<dbReference type="Pfam" id="PF00498">
    <property type="entry name" value="FHA"/>
    <property type="match status" value="1"/>
</dbReference>
<feature type="region of interest" description="Disordered" evidence="6">
    <location>
        <begin position="66"/>
        <end position="203"/>
    </location>
</feature>
<dbReference type="GO" id="GO:0004672">
    <property type="term" value="F:protein kinase activity"/>
    <property type="evidence" value="ECO:0007669"/>
    <property type="project" value="InterPro"/>
</dbReference>
<feature type="compositionally biased region" description="Polar residues" evidence="6">
    <location>
        <begin position="1606"/>
        <end position="1615"/>
    </location>
</feature>